<evidence type="ECO:0000256" key="1">
    <source>
        <dbReference type="ARBA" id="ARBA00022602"/>
    </source>
</evidence>
<dbReference type="Proteomes" id="UP001319827">
    <property type="component" value="Chromosome"/>
</dbReference>
<keyword evidence="8" id="KW-1185">Reference proteome</keyword>
<evidence type="ECO:0000313" key="8">
    <source>
        <dbReference type="Proteomes" id="UP001319827"/>
    </source>
</evidence>
<evidence type="ECO:0000313" key="7">
    <source>
        <dbReference type="EMBL" id="BCR03099.1"/>
    </source>
</evidence>
<dbReference type="NCBIfam" id="TIGR00421">
    <property type="entry name" value="ubiX_pad"/>
    <property type="match status" value="1"/>
</dbReference>
<dbReference type="EMBL" id="AP024355">
    <property type="protein sequence ID" value="BCR03099.1"/>
    <property type="molecule type" value="Genomic_DNA"/>
</dbReference>
<feature type="binding site" evidence="5">
    <location>
        <position position="181"/>
    </location>
    <ligand>
        <name>dimethylallyl phosphate</name>
        <dbReference type="ChEBI" id="CHEBI:88052"/>
    </ligand>
</feature>
<feature type="binding site" evidence="5">
    <location>
        <begin position="100"/>
        <end position="103"/>
    </location>
    <ligand>
        <name>FMN</name>
        <dbReference type="ChEBI" id="CHEBI:58210"/>
    </ligand>
</feature>
<keyword evidence="2 5" id="KW-0285">Flavoprotein</keyword>
<dbReference type="HAMAP" id="MF_01984">
    <property type="entry name" value="ubiX_pad"/>
    <property type="match status" value="1"/>
</dbReference>
<dbReference type="NCBIfam" id="NF004685">
    <property type="entry name" value="PRK06029.1"/>
    <property type="match status" value="1"/>
</dbReference>
<feature type="binding site" evidence="5">
    <location>
        <position position="36"/>
    </location>
    <ligand>
        <name>FMN</name>
        <dbReference type="ChEBI" id="CHEBI:58210"/>
    </ligand>
</feature>
<dbReference type="EC" id="2.5.1.129" evidence="5"/>
<comment type="catalytic activity">
    <reaction evidence="5">
        <text>dimethylallyl phosphate + FMNH2 = prenylated FMNH2 + phosphate</text>
        <dbReference type="Rhea" id="RHEA:37743"/>
        <dbReference type="ChEBI" id="CHEBI:43474"/>
        <dbReference type="ChEBI" id="CHEBI:57618"/>
        <dbReference type="ChEBI" id="CHEBI:87467"/>
        <dbReference type="ChEBI" id="CHEBI:88052"/>
        <dbReference type="EC" id="2.5.1.129"/>
    </reaction>
</comment>
<organism evidence="7 8">
    <name type="scientific">Desulfuromonas versatilis</name>
    <dbReference type="NCBI Taxonomy" id="2802975"/>
    <lineage>
        <taxon>Bacteria</taxon>
        <taxon>Pseudomonadati</taxon>
        <taxon>Thermodesulfobacteriota</taxon>
        <taxon>Desulfuromonadia</taxon>
        <taxon>Desulfuromonadales</taxon>
        <taxon>Desulfuromonadaceae</taxon>
        <taxon>Desulfuromonas</taxon>
    </lineage>
</organism>
<dbReference type="PANTHER" id="PTHR43374">
    <property type="entry name" value="FLAVIN PRENYLTRANSFERASE"/>
    <property type="match status" value="1"/>
</dbReference>
<evidence type="ECO:0000256" key="5">
    <source>
        <dbReference type="HAMAP-Rule" id="MF_01984"/>
    </source>
</evidence>
<name>A0ABN6DUA5_9BACT</name>
<dbReference type="RefSeq" id="WP_221250577.1">
    <property type="nucleotide sequence ID" value="NZ_AP024355.1"/>
</dbReference>
<feature type="binding site" evidence="5">
    <location>
        <position position="165"/>
    </location>
    <ligand>
        <name>dimethylallyl phosphate</name>
        <dbReference type="ChEBI" id="CHEBI:88052"/>
    </ligand>
</feature>
<dbReference type="Gene3D" id="3.40.50.1950">
    <property type="entry name" value="Flavin prenyltransferase-like"/>
    <property type="match status" value="1"/>
</dbReference>
<gene>
    <name evidence="5 7" type="primary">ubiX</name>
    <name evidence="7" type="ORF">DESUT3_01680</name>
</gene>
<comment type="similarity">
    <text evidence="5">Belongs to the UbiX/PAD1 family.</text>
</comment>
<comment type="caution">
    <text evidence="5">Lacks conserved residue(s) required for the propagation of feature annotation.</text>
</comment>
<keyword evidence="4 5" id="KW-0808">Transferase</keyword>
<dbReference type="SUPFAM" id="SSF52507">
    <property type="entry name" value="Homo-oligomeric flavin-containing Cys decarboxylases, HFCD"/>
    <property type="match status" value="1"/>
</dbReference>
<sequence length="199" mass="21795">MKQIVVAITGASGSIYGLRLVEELLKSQCRVALLLTRSGLEVLRYETGLEWEGSTSARKQLMRDYFGGSHRLDHYDADDLFAPVASGSSAPDAMVVVPCSMGTAGRIAAGIGSNLVERAADVALKERRELILVPRESPFNPIHLENLLKLSRAGAHILPAMPGFYHRPKTIDDLVDFVVGKILDSLQIKHSLFQRWGEG</sequence>
<dbReference type="InterPro" id="IPR036551">
    <property type="entry name" value="Flavin_trans-like"/>
</dbReference>
<accession>A0ABN6DUA5</accession>
<dbReference type="InterPro" id="IPR004507">
    <property type="entry name" value="UbiX-like"/>
</dbReference>
<protein>
    <recommendedName>
        <fullName evidence="5">Flavin prenyltransferase UbiX</fullName>
        <ecNumber evidence="5">2.5.1.129</ecNumber>
    </recommendedName>
</protein>
<evidence type="ECO:0000256" key="3">
    <source>
        <dbReference type="ARBA" id="ARBA00022643"/>
    </source>
</evidence>
<dbReference type="PANTHER" id="PTHR43374:SF1">
    <property type="entry name" value="FLAVIN PRENYLTRANSFERASE PAD1, MITOCHONDRIAL"/>
    <property type="match status" value="1"/>
</dbReference>
<evidence type="ECO:0000256" key="2">
    <source>
        <dbReference type="ARBA" id="ARBA00022630"/>
    </source>
</evidence>
<reference evidence="7 8" key="2">
    <citation type="journal article" date="2021" name="Int. J. Syst. Evol. Microbiol.">
        <title>Isolation and Polyphasic Characterization of Desulfuromonas versatilis sp. Nov., an Electrogenic Bacteria Capable of Versatile Metabolism Isolated from a Graphene Oxide-Reducing Enrichment Culture.</title>
        <authorList>
            <person name="Xie L."/>
            <person name="Yoshida N."/>
            <person name="Ishii S."/>
            <person name="Meng L."/>
        </authorList>
    </citation>
    <scope>NUCLEOTIDE SEQUENCE [LARGE SCALE GENOMIC DNA]</scope>
    <source>
        <strain evidence="7 8">NIT-T3</strain>
    </source>
</reference>
<keyword evidence="3 5" id="KW-0288">FMN</keyword>
<reference evidence="7 8" key="1">
    <citation type="journal article" date="2016" name="C (Basel)">
        <title>Selective Growth of and Electricity Production by Marine Exoelectrogenic Bacteria in Self-Aggregated Hydrogel of Microbially Reduced Graphene Oxide.</title>
        <authorList>
            <person name="Yoshida N."/>
            <person name="Goto Y."/>
            <person name="Miyata Y."/>
        </authorList>
    </citation>
    <scope>NUCLEOTIDE SEQUENCE [LARGE SCALE GENOMIC DNA]</scope>
    <source>
        <strain evidence="7 8">NIT-T3</strain>
    </source>
</reference>
<evidence type="ECO:0000256" key="4">
    <source>
        <dbReference type="ARBA" id="ARBA00022679"/>
    </source>
</evidence>
<comment type="function">
    <text evidence="5">Flavin prenyltransferase that catalyzes the synthesis of the prenylated FMN cofactor (prenyl-FMN) for 4-hydroxy-3-polyprenylbenzoic acid decarboxylase UbiD. The prenyltransferase is metal-independent and links a dimethylallyl moiety from dimethylallyl monophosphate (DMAP) to the flavin N5 and C6 atoms of FMN.</text>
</comment>
<feature type="domain" description="Flavoprotein" evidence="6">
    <location>
        <begin position="2"/>
        <end position="186"/>
    </location>
</feature>
<dbReference type="Pfam" id="PF02441">
    <property type="entry name" value="Flavoprotein"/>
    <property type="match status" value="1"/>
</dbReference>
<feature type="binding site" evidence="5">
    <location>
        <position position="135"/>
    </location>
    <ligand>
        <name>FMN</name>
        <dbReference type="ChEBI" id="CHEBI:58210"/>
    </ligand>
</feature>
<keyword evidence="1 5" id="KW-0637">Prenyltransferase</keyword>
<proteinExistence type="inferred from homology"/>
<dbReference type="InterPro" id="IPR003382">
    <property type="entry name" value="Flavoprotein"/>
</dbReference>
<evidence type="ECO:0000259" key="6">
    <source>
        <dbReference type="Pfam" id="PF02441"/>
    </source>
</evidence>
<feature type="binding site" evidence="5">
    <location>
        <begin position="10"/>
        <end position="12"/>
    </location>
    <ligand>
        <name>FMN</name>
        <dbReference type="ChEBI" id="CHEBI:58210"/>
    </ligand>
</feature>